<dbReference type="KEGG" id="cser:CCO03_00220"/>
<dbReference type="InterPro" id="IPR004843">
    <property type="entry name" value="Calcineurin-like_PHP"/>
</dbReference>
<dbReference type="Proteomes" id="UP000196138">
    <property type="component" value="Chromosome"/>
</dbReference>
<dbReference type="InterPro" id="IPR029052">
    <property type="entry name" value="Metallo-depent_PP-like"/>
</dbReference>
<dbReference type="Pfam" id="PF00149">
    <property type="entry name" value="Metallophos"/>
    <property type="match status" value="1"/>
</dbReference>
<organism evidence="2 3">
    <name type="scientific">Comamonas serinivorans</name>
    <dbReference type="NCBI Taxonomy" id="1082851"/>
    <lineage>
        <taxon>Bacteria</taxon>
        <taxon>Pseudomonadati</taxon>
        <taxon>Pseudomonadota</taxon>
        <taxon>Betaproteobacteria</taxon>
        <taxon>Burkholderiales</taxon>
        <taxon>Comamonadaceae</taxon>
        <taxon>Comamonas</taxon>
    </lineage>
</organism>
<protein>
    <submittedName>
        <fullName evidence="2">Metallophosphoesterase</fullName>
    </submittedName>
</protein>
<evidence type="ECO:0000313" key="3">
    <source>
        <dbReference type="Proteomes" id="UP000196138"/>
    </source>
</evidence>
<accession>A0A1Y0EIS6</accession>
<evidence type="ECO:0000313" key="2">
    <source>
        <dbReference type="EMBL" id="ARU03321.1"/>
    </source>
</evidence>
<evidence type="ECO:0000259" key="1">
    <source>
        <dbReference type="Pfam" id="PF00149"/>
    </source>
</evidence>
<name>A0A1Y0EIS6_9BURK</name>
<dbReference type="Gene3D" id="3.60.21.10">
    <property type="match status" value="1"/>
</dbReference>
<dbReference type="GO" id="GO:0016787">
    <property type="term" value="F:hydrolase activity"/>
    <property type="evidence" value="ECO:0007669"/>
    <property type="project" value="InterPro"/>
</dbReference>
<reference evidence="2 3" key="1">
    <citation type="submission" date="2017-05" db="EMBL/GenBank/DDBJ databases">
        <authorList>
            <person name="Song R."/>
            <person name="Chenine A.L."/>
            <person name="Ruprecht R.M."/>
        </authorList>
    </citation>
    <scope>NUCLEOTIDE SEQUENCE [LARGE SCALE GENOMIC DNA]</scope>
    <source>
        <strain evidence="2 3">DSM 26136</strain>
    </source>
</reference>
<dbReference type="EMBL" id="CP021455">
    <property type="protein sequence ID" value="ARU03321.1"/>
    <property type="molecule type" value="Genomic_DNA"/>
</dbReference>
<dbReference type="PANTHER" id="PTHR37844">
    <property type="entry name" value="SER/THR PROTEIN PHOSPHATASE SUPERFAMILY (AFU_ORTHOLOGUE AFUA_1G14840)"/>
    <property type="match status" value="1"/>
</dbReference>
<dbReference type="OrthoDB" id="356681at2"/>
<proteinExistence type="predicted"/>
<keyword evidence="3" id="KW-1185">Reference proteome</keyword>
<dbReference type="SUPFAM" id="SSF56300">
    <property type="entry name" value="Metallo-dependent phosphatases"/>
    <property type="match status" value="1"/>
</dbReference>
<sequence>MRIQLLSDLHLEVNLDFQPEPAPDADLLVLAGDIGSYQPRSRLPEVGDTRFGLARFSPKPEFAGWPTPVAYLPGNHEFDGLDHDETLARLRRVCDELGLIWLDRSELVLDGVRLLGDTLWSDYDAVALHEAGQGEAHQWQARHKAFSAAEHYLRFADARRHGEPLLAPQMRELALESQAWLHQALQRPHAGQTVVVTHFAPSLRSADPRFGITPGTAGFCNALDDWFPLTDFWLHGHVHCAHDYQVGRCRVVCNPLGYASKGEQVAFDPVCVVEV</sequence>
<feature type="domain" description="Calcineurin-like phosphoesterase" evidence="1">
    <location>
        <begin position="1"/>
        <end position="240"/>
    </location>
</feature>
<gene>
    <name evidence="2" type="ORF">CCO03_00220</name>
</gene>
<dbReference type="PANTHER" id="PTHR37844:SF2">
    <property type="entry name" value="SER_THR PROTEIN PHOSPHATASE SUPERFAMILY (AFU_ORTHOLOGUE AFUA_1G14840)"/>
    <property type="match status" value="1"/>
</dbReference>
<dbReference type="AlphaFoldDB" id="A0A1Y0EIS6"/>
<dbReference type="RefSeq" id="WP_087275662.1">
    <property type="nucleotide sequence ID" value="NZ_CP021455.1"/>
</dbReference>